<protein>
    <submittedName>
        <fullName evidence="9">Cytochrome c oxidase subunit III</fullName>
    </submittedName>
</protein>
<feature type="transmembrane region" description="Helical" evidence="7">
    <location>
        <begin position="173"/>
        <end position="193"/>
    </location>
</feature>
<evidence type="ECO:0000256" key="6">
    <source>
        <dbReference type="RuleBase" id="RU003376"/>
    </source>
</evidence>
<dbReference type="PROSITE" id="PS50253">
    <property type="entry name" value="COX3"/>
    <property type="match status" value="1"/>
</dbReference>
<evidence type="ECO:0000256" key="5">
    <source>
        <dbReference type="ARBA" id="ARBA00023136"/>
    </source>
</evidence>
<comment type="similarity">
    <text evidence="2 6">Belongs to the cytochrome c oxidase subunit 3 family.</text>
</comment>
<keyword evidence="5 7" id="KW-0472">Membrane</keyword>
<dbReference type="InterPro" id="IPR035973">
    <property type="entry name" value="Cyt_c_oxidase_su3-like_sf"/>
</dbReference>
<dbReference type="PANTHER" id="PTHR11403">
    <property type="entry name" value="CYTOCHROME C OXIDASE SUBUNIT III"/>
    <property type="match status" value="1"/>
</dbReference>
<dbReference type="InterPro" id="IPR000298">
    <property type="entry name" value="Cyt_c_oxidase-like_su3"/>
</dbReference>
<dbReference type="Gene3D" id="1.20.120.80">
    <property type="entry name" value="Cytochrome c oxidase, subunit III, four-helix bundle"/>
    <property type="match status" value="1"/>
</dbReference>
<sequence>MMSQVGQKKTHTPGEPGIWMLVAGDMAMFSLLFFIFLHYRATDPVLFTESQAHLNQGLGLFNTLLMLTSSWLVANGVQAARRHEAVLVRRFFRLAIGCGAAFLAVKYFEYSEKISAGQNMWANDFFMLYFCYTGIHMIHVILGMGVLAGVMVYAQGQRIAPSNLCNLEVGATFWHMVDLLWIVIFALFYLVGLS</sequence>
<dbReference type="GO" id="GO:0019646">
    <property type="term" value="P:aerobic electron transport chain"/>
    <property type="evidence" value="ECO:0007669"/>
    <property type="project" value="InterPro"/>
</dbReference>
<feature type="transmembrane region" description="Helical" evidence="7">
    <location>
        <begin position="18"/>
        <end position="37"/>
    </location>
</feature>
<feature type="domain" description="Heme-copper oxidase subunit III family profile" evidence="8">
    <location>
        <begin position="17"/>
        <end position="193"/>
    </location>
</feature>
<dbReference type="Pfam" id="PF00510">
    <property type="entry name" value="COX3"/>
    <property type="match status" value="1"/>
</dbReference>
<dbReference type="PANTHER" id="PTHR11403:SF6">
    <property type="entry name" value="NITRIC OXIDE REDUCTASE SUBUNIT E"/>
    <property type="match status" value="1"/>
</dbReference>
<evidence type="ECO:0000313" key="9">
    <source>
        <dbReference type="EMBL" id="AEO27386.1"/>
    </source>
</evidence>
<evidence type="ECO:0000256" key="4">
    <source>
        <dbReference type="ARBA" id="ARBA00022989"/>
    </source>
</evidence>
<feature type="transmembrane region" description="Helical" evidence="7">
    <location>
        <begin position="129"/>
        <end position="153"/>
    </location>
</feature>
<keyword evidence="3 6" id="KW-0812">Transmembrane</keyword>
<dbReference type="GO" id="GO:0005886">
    <property type="term" value="C:plasma membrane"/>
    <property type="evidence" value="ECO:0007669"/>
    <property type="project" value="UniProtKB-SubCell"/>
</dbReference>
<name>G3LGZ2_9PSED</name>
<dbReference type="CDD" id="cd02862">
    <property type="entry name" value="NorE_like"/>
    <property type="match status" value="1"/>
</dbReference>
<evidence type="ECO:0000259" key="8">
    <source>
        <dbReference type="PROSITE" id="PS50253"/>
    </source>
</evidence>
<feature type="transmembrane region" description="Helical" evidence="7">
    <location>
        <begin position="58"/>
        <end position="79"/>
    </location>
</feature>
<dbReference type="GO" id="GO:0004129">
    <property type="term" value="F:cytochrome-c oxidase activity"/>
    <property type="evidence" value="ECO:0007669"/>
    <property type="project" value="InterPro"/>
</dbReference>
<evidence type="ECO:0000256" key="1">
    <source>
        <dbReference type="ARBA" id="ARBA00004141"/>
    </source>
</evidence>
<evidence type="ECO:0000256" key="3">
    <source>
        <dbReference type="ARBA" id="ARBA00022692"/>
    </source>
</evidence>
<evidence type="ECO:0000256" key="7">
    <source>
        <dbReference type="SAM" id="Phobius"/>
    </source>
</evidence>
<reference evidence="9" key="1">
    <citation type="submission" date="2011-07" db="EMBL/GenBank/DDBJ databases">
        <title>Biodegradation of r-limonene and other terpenes by Pseudomonas sp. strain 19-rlim.</title>
        <authorList>
            <person name="Eaton R.W."/>
        </authorList>
    </citation>
    <scope>NUCLEOTIDE SEQUENCE</scope>
    <source>
        <strain evidence="9">19-rlim</strain>
    </source>
</reference>
<dbReference type="InterPro" id="IPR024791">
    <property type="entry name" value="Cyt_c/ubiquinol_Oxase_su3"/>
</dbReference>
<keyword evidence="4 7" id="KW-1133">Transmembrane helix</keyword>
<accession>G3LGZ2</accession>
<dbReference type="SUPFAM" id="SSF81452">
    <property type="entry name" value="Cytochrome c oxidase subunit III-like"/>
    <property type="match status" value="1"/>
</dbReference>
<evidence type="ECO:0000256" key="2">
    <source>
        <dbReference type="ARBA" id="ARBA00010581"/>
    </source>
</evidence>
<proteinExistence type="inferred from homology"/>
<dbReference type="InterPro" id="IPR013833">
    <property type="entry name" value="Cyt_c_oxidase_su3_a-hlx"/>
</dbReference>
<dbReference type="AlphaFoldDB" id="G3LGZ2"/>
<organism evidence="9">
    <name type="scientific">Pseudomonas sp. 19-rlim</name>
    <dbReference type="NCBI Taxonomy" id="1084570"/>
    <lineage>
        <taxon>Bacteria</taxon>
        <taxon>Pseudomonadati</taxon>
        <taxon>Pseudomonadota</taxon>
        <taxon>Gammaproteobacteria</taxon>
        <taxon>Pseudomonadales</taxon>
        <taxon>Pseudomonadaceae</taxon>
        <taxon>Pseudomonas</taxon>
    </lineage>
</organism>
<comment type="subcellular location">
    <subcellularLocation>
        <location evidence="6">Cell membrane</location>
        <topology evidence="6">Multi-pass membrane protein</topology>
    </subcellularLocation>
    <subcellularLocation>
        <location evidence="1">Membrane</location>
        <topology evidence="1">Multi-pass membrane protein</topology>
    </subcellularLocation>
</comment>
<dbReference type="EMBL" id="JN379032">
    <property type="protein sequence ID" value="AEO27386.1"/>
    <property type="molecule type" value="Genomic_DNA"/>
</dbReference>
<feature type="transmembrane region" description="Helical" evidence="7">
    <location>
        <begin position="91"/>
        <end position="108"/>
    </location>
</feature>